<protein>
    <submittedName>
        <fullName evidence="1">Uncharacterized protein</fullName>
    </submittedName>
</protein>
<dbReference type="AlphaFoldDB" id="A8AED7"/>
<dbReference type="Proteomes" id="UP000008148">
    <property type="component" value="Chromosome"/>
</dbReference>
<reference evidence="1 2" key="1">
    <citation type="submission" date="2007-08" db="EMBL/GenBank/DDBJ databases">
        <authorList>
            <consortium name="The Citrobacter koseri Genome Sequencing Project"/>
            <person name="McClelland M."/>
            <person name="Sanderson E.K."/>
            <person name="Porwollik S."/>
            <person name="Spieth J."/>
            <person name="Clifton W.S."/>
            <person name="Latreille P."/>
            <person name="Courtney L."/>
            <person name="Wang C."/>
            <person name="Pepin K."/>
            <person name="Bhonagiri V."/>
            <person name="Nash W."/>
            <person name="Johnson M."/>
            <person name="Thiruvilangam P."/>
            <person name="Wilson R."/>
        </authorList>
    </citation>
    <scope>NUCLEOTIDE SEQUENCE [LARGE SCALE GENOMIC DNA]</scope>
    <source>
        <strain evidence="2">ATCC BAA-895 / CDC 4225-83 / SGSC4696</strain>
    </source>
</reference>
<evidence type="ECO:0000313" key="2">
    <source>
        <dbReference type="Proteomes" id="UP000008148"/>
    </source>
</evidence>
<sequence length="49" mass="5436">MSAEVPGCRRSDYPSLRLLSFFVSAVTGSLAANGNAARWEVFQYEIPDR</sequence>
<keyword evidence="2" id="KW-1185">Reference proteome</keyword>
<accession>A8AED7</accession>
<name>A8AED7_CITK8</name>
<evidence type="ECO:0000313" key="1">
    <source>
        <dbReference type="EMBL" id="ABV11850.1"/>
    </source>
</evidence>
<dbReference type="KEGG" id="cko:CKO_00696"/>
<proteinExistence type="predicted"/>
<dbReference type="HOGENOM" id="CLU_3133856_0_0_6"/>
<dbReference type="EMBL" id="CP000822">
    <property type="protein sequence ID" value="ABV11850.1"/>
    <property type="molecule type" value="Genomic_DNA"/>
</dbReference>
<gene>
    <name evidence="1" type="ordered locus">CKO_00696</name>
</gene>
<organism evidence="1 2">
    <name type="scientific">Citrobacter koseri (strain ATCC BAA-895 / CDC 4225-83 / SGSC4696)</name>
    <dbReference type="NCBI Taxonomy" id="290338"/>
    <lineage>
        <taxon>Bacteria</taxon>
        <taxon>Pseudomonadati</taxon>
        <taxon>Pseudomonadota</taxon>
        <taxon>Gammaproteobacteria</taxon>
        <taxon>Enterobacterales</taxon>
        <taxon>Enterobacteriaceae</taxon>
        <taxon>Citrobacter</taxon>
    </lineage>
</organism>